<protein>
    <submittedName>
        <fullName evidence="2">Uncharacterized protein</fullName>
    </submittedName>
</protein>
<evidence type="ECO:0000313" key="3">
    <source>
        <dbReference type="Proteomes" id="UP001488838"/>
    </source>
</evidence>
<reference evidence="2 3" key="1">
    <citation type="journal article" date="2023" name="bioRxiv">
        <title>Conserved and derived expression patterns and positive selection on dental genes reveal complex evolutionary context of ever-growing rodent molars.</title>
        <authorList>
            <person name="Calamari Z.T."/>
            <person name="Song A."/>
            <person name="Cohen E."/>
            <person name="Akter M."/>
            <person name="Roy R.D."/>
            <person name="Hallikas O."/>
            <person name="Christensen M.M."/>
            <person name="Li P."/>
            <person name="Marangoni P."/>
            <person name="Jernvall J."/>
            <person name="Klein O.D."/>
        </authorList>
    </citation>
    <scope>NUCLEOTIDE SEQUENCE [LARGE SCALE GENOMIC DNA]</scope>
    <source>
        <strain evidence="2">V071</strain>
    </source>
</reference>
<dbReference type="AlphaFoldDB" id="A0AAW0HCL4"/>
<dbReference type="Proteomes" id="UP001488838">
    <property type="component" value="Unassembled WGS sequence"/>
</dbReference>
<comment type="caution">
    <text evidence="2">The sequence shown here is derived from an EMBL/GenBank/DDBJ whole genome shotgun (WGS) entry which is preliminary data.</text>
</comment>
<accession>A0AAW0HCL4</accession>
<name>A0AAW0HCL4_MYOGA</name>
<organism evidence="2 3">
    <name type="scientific">Myodes glareolus</name>
    <name type="common">Bank vole</name>
    <name type="synonym">Clethrionomys glareolus</name>
    <dbReference type="NCBI Taxonomy" id="447135"/>
    <lineage>
        <taxon>Eukaryota</taxon>
        <taxon>Metazoa</taxon>
        <taxon>Chordata</taxon>
        <taxon>Craniata</taxon>
        <taxon>Vertebrata</taxon>
        <taxon>Euteleostomi</taxon>
        <taxon>Mammalia</taxon>
        <taxon>Eutheria</taxon>
        <taxon>Euarchontoglires</taxon>
        <taxon>Glires</taxon>
        <taxon>Rodentia</taxon>
        <taxon>Myomorpha</taxon>
        <taxon>Muroidea</taxon>
        <taxon>Cricetidae</taxon>
        <taxon>Arvicolinae</taxon>
        <taxon>Myodes</taxon>
    </lineage>
</organism>
<evidence type="ECO:0000256" key="1">
    <source>
        <dbReference type="SAM" id="MobiDB-lite"/>
    </source>
</evidence>
<sequence length="163" mass="18033">MWQKEAGEPLGRGRARAAPDAQSAGAQELAGTPAEGGPEDASFGSGQRRLVVWVHSLGRRKLLSGAWARTRPARFPMVSMTFKRGRSDRFYSTRCCGCCHVRTGTIILGTWYMAFGDVARKASVLNLDANQDLHWVNFPGYTPLLAYQVLFISRSPRIGRVVY</sequence>
<gene>
    <name evidence="2" type="ORF">U0070_022558</name>
</gene>
<proteinExistence type="predicted"/>
<dbReference type="EMBL" id="JBBHLL010000541">
    <property type="protein sequence ID" value="KAK7800619.1"/>
    <property type="molecule type" value="Genomic_DNA"/>
</dbReference>
<feature type="region of interest" description="Disordered" evidence="1">
    <location>
        <begin position="1"/>
        <end position="44"/>
    </location>
</feature>
<keyword evidence="3" id="KW-1185">Reference proteome</keyword>
<evidence type="ECO:0000313" key="2">
    <source>
        <dbReference type="EMBL" id="KAK7800619.1"/>
    </source>
</evidence>